<feature type="domain" description="Haemolysin activator HlyB C-terminal" evidence="5">
    <location>
        <begin position="180"/>
        <end position="493"/>
    </location>
</feature>
<evidence type="ECO:0000256" key="3">
    <source>
        <dbReference type="ARBA" id="ARBA00023237"/>
    </source>
</evidence>
<feature type="domain" description="Polypeptide-transport-associated ShlB-type" evidence="6">
    <location>
        <begin position="39"/>
        <end position="113"/>
    </location>
</feature>
<accession>A0A4P7BDS8</accession>
<evidence type="ECO:0000259" key="5">
    <source>
        <dbReference type="Pfam" id="PF03865"/>
    </source>
</evidence>
<dbReference type="PANTHER" id="PTHR34597:SF6">
    <property type="entry name" value="BLR6126 PROTEIN"/>
    <property type="match status" value="1"/>
</dbReference>
<dbReference type="OrthoDB" id="9763372at2"/>
<dbReference type="InterPro" id="IPR013686">
    <property type="entry name" value="Polypept-transport_assoc_ShlB"/>
</dbReference>
<dbReference type="Gene3D" id="2.40.160.50">
    <property type="entry name" value="membrane protein fhac: a member of the omp85/tpsb transporter family"/>
    <property type="match status" value="1"/>
</dbReference>
<dbReference type="InterPro" id="IPR005565">
    <property type="entry name" value="Hemolysn_activator_HlyB_C"/>
</dbReference>
<dbReference type="EMBL" id="BMWW01000001">
    <property type="protein sequence ID" value="GGY76719.1"/>
    <property type="molecule type" value="Genomic_DNA"/>
</dbReference>
<dbReference type="AlphaFoldDB" id="A0A4P7BDS8"/>
<dbReference type="Proteomes" id="UP000619512">
    <property type="component" value="Unassembled WGS sequence"/>
</dbReference>
<evidence type="ECO:0000256" key="2">
    <source>
        <dbReference type="ARBA" id="ARBA00022692"/>
    </source>
</evidence>
<protein>
    <submittedName>
        <fullName evidence="8">ShlB/FhaC/HecB family hemolysin secretion/activation protein</fullName>
    </submittedName>
</protein>
<evidence type="ECO:0000313" key="8">
    <source>
        <dbReference type="EMBL" id="QBQ36232.1"/>
    </source>
</evidence>
<evidence type="ECO:0000313" key="7">
    <source>
        <dbReference type="EMBL" id="GGY76719.1"/>
    </source>
</evidence>
<evidence type="ECO:0000313" key="9">
    <source>
        <dbReference type="Proteomes" id="UP000294359"/>
    </source>
</evidence>
<reference evidence="7" key="1">
    <citation type="journal article" date="2014" name="Int. J. Syst. Evol. Microbiol.">
        <title>Complete genome sequence of Corynebacterium casei LMG S-19264T (=DSM 44701T), isolated from a smear-ripened cheese.</title>
        <authorList>
            <consortium name="US DOE Joint Genome Institute (JGI-PGF)"/>
            <person name="Walter F."/>
            <person name="Albersmeier A."/>
            <person name="Kalinowski J."/>
            <person name="Ruckert C."/>
        </authorList>
    </citation>
    <scope>NUCLEOTIDE SEQUENCE</scope>
    <source>
        <strain evidence="7">KCTC 12344</strain>
    </source>
</reference>
<dbReference type="GO" id="GO:0008320">
    <property type="term" value="F:protein transmembrane transporter activity"/>
    <property type="evidence" value="ECO:0007669"/>
    <property type="project" value="TreeGrafter"/>
</dbReference>
<keyword evidence="9" id="KW-1185">Reference proteome</keyword>
<dbReference type="RefSeq" id="WP_134384517.1">
    <property type="nucleotide sequence ID" value="NZ_BMWW01000001.1"/>
</dbReference>
<evidence type="ECO:0000256" key="1">
    <source>
        <dbReference type="ARBA" id="ARBA00022452"/>
    </source>
</evidence>
<keyword evidence="2" id="KW-0812">Transmembrane</keyword>
<reference evidence="8 9" key="2">
    <citation type="submission" date="2019-03" db="EMBL/GenBank/DDBJ databases">
        <title>Draft Genome Sequences of Six Type Strains of the Genus Massilia.</title>
        <authorList>
            <person name="Miess H."/>
            <person name="Frediansyhah A."/>
            <person name="Gross H."/>
        </authorList>
    </citation>
    <scope>NUCLEOTIDE SEQUENCE [LARGE SCALE GENOMIC DNA]</scope>
    <source>
        <strain evidence="8 9">DSM 17505</strain>
    </source>
</reference>
<evidence type="ECO:0000256" key="4">
    <source>
        <dbReference type="SAM" id="SignalP"/>
    </source>
</evidence>
<sequence length="533" mass="56510">MNLRLLGLCRLLTGAALVTAAAIARADVPAPAQPDVIRFDISRFDVSGNTLLAPATVAGAVAPFTGGARDFGHVQGALEALEGAYRAAGYTVVTVELPEQELDRGVVRLRVVETKVGRVTVRGNRHFDEANIRRSVPGLEGGQTPNVAAISDSLRLANDNPSKKVALKLQGSLDAEGEVDAALEVTDERPWKAIVNIDNTGTAQTGRTRTGIVLQHANLWNLDHVMTLQYTTTVEHPGRVRVYGAGYHIPLYALGDALDLYASYSNVDSGTVAAGVFNLAVSGQGAVYGARYTQNLRRRGDLEARLQYGVEHKAFRNSIVLLGQELGNNVTVHPVSVTWLGSAAGPGSELAGSVTLVRNVPGGSRGGQADFTRARLGARDNYTLLRLGGSWSRVLPGDWQARAIVNGQYTRDALVPGEQFGAGGAGSVRGFAERELANDRGLGANLELYTPNLCGAFASQCRALAFYDSAWVRRNHALAGELASTAIGSAGIGLRLLVSTYANLQLDYGHVVRAGATGRADANRLHVRLGLSY</sequence>
<dbReference type="EMBL" id="CP038026">
    <property type="protein sequence ID" value="QBQ36232.1"/>
    <property type="molecule type" value="Genomic_DNA"/>
</dbReference>
<dbReference type="Pfam" id="PF03865">
    <property type="entry name" value="ShlB"/>
    <property type="match status" value="1"/>
</dbReference>
<dbReference type="Proteomes" id="UP000294359">
    <property type="component" value="Chromosome"/>
</dbReference>
<feature type="signal peptide" evidence="4">
    <location>
        <begin position="1"/>
        <end position="26"/>
    </location>
</feature>
<dbReference type="GO" id="GO:0098046">
    <property type="term" value="C:type V protein secretion system complex"/>
    <property type="evidence" value="ECO:0007669"/>
    <property type="project" value="TreeGrafter"/>
</dbReference>
<organism evidence="7 10">
    <name type="scientific">Pseudoduganella plicata</name>
    <dbReference type="NCBI Taxonomy" id="321984"/>
    <lineage>
        <taxon>Bacteria</taxon>
        <taxon>Pseudomonadati</taxon>
        <taxon>Pseudomonadota</taxon>
        <taxon>Betaproteobacteria</taxon>
        <taxon>Burkholderiales</taxon>
        <taxon>Oxalobacteraceae</taxon>
        <taxon>Telluria group</taxon>
        <taxon>Pseudoduganella</taxon>
    </lineage>
</organism>
<dbReference type="Pfam" id="PF08479">
    <property type="entry name" value="POTRA_2"/>
    <property type="match status" value="1"/>
</dbReference>
<dbReference type="Gene3D" id="3.10.20.310">
    <property type="entry name" value="membrane protein fhac"/>
    <property type="match status" value="1"/>
</dbReference>
<name>A0A4P7BDS8_9BURK</name>
<evidence type="ECO:0000259" key="6">
    <source>
        <dbReference type="Pfam" id="PF08479"/>
    </source>
</evidence>
<dbReference type="InterPro" id="IPR051544">
    <property type="entry name" value="TPS_OM_transporter"/>
</dbReference>
<gene>
    <name evidence="8" type="ORF">E1742_08770</name>
    <name evidence="7" type="ORF">GCM10007388_06840</name>
</gene>
<proteinExistence type="predicted"/>
<keyword evidence="4" id="KW-0732">Signal</keyword>
<reference evidence="7" key="3">
    <citation type="submission" date="2022-12" db="EMBL/GenBank/DDBJ databases">
        <authorList>
            <person name="Sun Q."/>
            <person name="Kim S."/>
        </authorList>
    </citation>
    <scope>NUCLEOTIDE SEQUENCE</scope>
    <source>
        <strain evidence="7">KCTC 12344</strain>
    </source>
</reference>
<evidence type="ECO:0000313" key="10">
    <source>
        <dbReference type="Proteomes" id="UP000619512"/>
    </source>
</evidence>
<keyword evidence="1" id="KW-0472">Membrane</keyword>
<dbReference type="PANTHER" id="PTHR34597">
    <property type="entry name" value="SLR1661 PROTEIN"/>
    <property type="match status" value="1"/>
</dbReference>
<dbReference type="GO" id="GO:0046819">
    <property type="term" value="P:protein secretion by the type V secretion system"/>
    <property type="evidence" value="ECO:0007669"/>
    <property type="project" value="TreeGrafter"/>
</dbReference>
<keyword evidence="1" id="KW-1134">Transmembrane beta strand</keyword>
<feature type="chain" id="PRO_5044606713" evidence="4">
    <location>
        <begin position="27"/>
        <end position="533"/>
    </location>
</feature>
<keyword evidence="3" id="KW-0998">Cell outer membrane</keyword>